<proteinExistence type="predicted"/>
<sequence>MQALRILTPYFQQILTHIHTRSQLSDHKELLYITITVRCVSIRNYSSSPVLLTSKTWLTKPRTATCWCCGLSSCMFVYSNKVTTK</sequence>
<reference evidence="1" key="1">
    <citation type="journal article" date="2017" name="Nature">
        <title>The sunflower genome provides insights into oil metabolism, flowering and Asterid evolution.</title>
        <authorList>
            <person name="Badouin H."/>
            <person name="Gouzy J."/>
            <person name="Grassa C.J."/>
            <person name="Murat F."/>
            <person name="Staton S.E."/>
            <person name="Cottret L."/>
            <person name="Lelandais-Briere C."/>
            <person name="Owens G.L."/>
            <person name="Carrere S."/>
            <person name="Mayjonade B."/>
            <person name="Legrand L."/>
            <person name="Gill N."/>
            <person name="Kane N.C."/>
            <person name="Bowers J.E."/>
            <person name="Hubner S."/>
            <person name="Bellec A."/>
            <person name="Berard A."/>
            <person name="Berges H."/>
            <person name="Blanchet N."/>
            <person name="Boniface M.C."/>
            <person name="Brunel D."/>
            <person name="Catrice O."/>
            <person name="Chaidir N."/>
            <person name="Claudel C."/>
            <person name="Donnadieu C."/>
            <person name="Faraut T."/>
            <person name="Fievet G."/>
            <person name="Helmstetter N."/>
            <person name="King M."/>
            <person name="Knapp S.J."/>
            <person name="Lai Z."/>
            <person name="Le Paslier M.C."/>
            <person name="Lippi Y."/>
            <person name="Lorenzon L."/>
            <person name="Mandel J.R."/>
            <person name="Marage G."/>
            <person name="Marchand G."/>
            <person name="Marquand E."/>
            <person name="Bret-Mestries E."/>
            <person name="Morien E."/>
            <person name="Nambeesan S."/>
            <person name="Nguyen T."/>
            <person name="Pegot-Espagnet P."/>
            <person name="Pouilly N."/>
            <person name="Raftis F."/>
            <person name="Sallet E."/>
            <person name="Schiex T."/>
            <person name="Thomas J."/>
            <person name="Vandecasteele C."/>
            <person name="Vares D."/>
            <person name="Vear F."/>
            <person name="Vautrin S."/>
            <person name="Crespi M."/>
            <person name="Mangin B."/>
            <person name="Burke J.M."/>
            <person name="Salse J."/>
            <person name="Munos S."/>
            <person name="Vincourt P."/>
            <person name="Rieseberg L.H."/>
            <person name="Langlade N.B."/>
        </authorList>
    </citation>
    <scope>NUCLEOTIDE SEQUENCE</scope>
    <source>
        <tissue evidence="1">Leaves</tissue>
    </source>
</reference>
<evidence type="ECO:0000313" key="1">
    <source>
        <dbReference type="EMBL" id="KAF5815848.1"/>
    </source>
</evidence>
<protein>
    <submittedName>
        <fullName evidence="1">Uncharacterized protein</fullName>
    </submittedName>
</protein>
<reference evidence="1" key="2">
    <citation type="submission" date="2020-06" db="EMBL/GenBank/DDBJ databases">
        <title>Helianthus annuus Genome sequencing and assembly Release 2.</title>
        <authorList>
            <person name="Gouzy J."/>
            <person name="Langlade N."/>
            <person name="Munos S."/>
        </authorList>
    </citation>
    <scope>NUCLEOTIDE SEQUENCE</scope>
    <source>
        <tissue evidence="1">Leaves</tissue>
    </source>
</reference>
<dbReference type="Proteomes" id="UP000215914">
    <property type="component" value="Unassembled WGS sequence"/>
</dbReference>
<organism evidence="1 2">
    <name type="scientific">Helianthus annuus</name>
    <name type="common">Common sunflower</name>
    <dbReference type="NCBI Taxonomy" id="4232"/>
    <lineage>
        <taxon>Eukaryota</taxon>
        <taxon>Viridiplantae</taxon>
        <taxon>Streptophyta</taxon>
        <taxon>Embryophyta</taxon>
        <taxon>Tracheophyta</taxon>
        <taxon>Spermatophyta</taxon>
        <taxon>Magnoliopsida</taxon>
        <taxon>eudicotyledons</taxon>
        <taxon>Gunneridae</taxon>
        <taxon>Pentapetalae</taxon>
        <taxon>asterids</taxon>
        <taxon>campanulids</taxon>
        <taxon>Asterales</taxon>
        <taxon>Asteraceae</taxon>
        <taxon>Asteroideae</taxon>
        <taxon>Heliantheae alliance</taxon>
        <taxon>Heliantheae</taxon>
        <taxon>Helianthus</taxon>
    </lineage>
</organism>
<accession>A0A9K3JI28</accession>
<dbReference type="Gramene" id="mRNA:HanXRQr2_Chr03g0127691">
    <property type="protein sequence ID" value="mRNA:HanXRQr2_Chr03g0127691"/>
    <property type="gene ID" value="HanXRQr2_Chr03g0127691"/>
</dbReference>
<keyword evidence="2" id="KW-1185">Reference proteome</keyword>
<name>A0A9K3JI28_HELAN</name>
<evidence type="ECO:0000313" key="2">
    <source>
        <dbReference type="Proteomes" id="UP000215914"/>
    </source>
</evidence>
<dbReference type="AlphaFoldDB" id="A0A9K3JI28"/>
<gene>
    <name evidence="1" type="ORF">HanXRQr2_Chr03g0127691</name>
</gene>
<comment type="caution">
    <text evidence="1">The sequence shown here is derived from an EMBL/GenBank/DDBJ whole genome shotgun (WGS) entry which is preliminary data.</text>
</comment>
<dbReference type="EMBL" id="MNCJ02000318">
    <property type="protein sequence ID" value="KAF5815848.1"/>
    <property type="molecule type" value="Genomic_DNA"/>
</dbReference>